<dbReference type="RefSeq" id="WP_028068659.1">
    <property type="nucleotide sequence ID" value="NZ_CP141191.1"/>
</dbReference>
<dbReference type="Proteomes" id="UP000308196">
    <property type="component" value="Chromosome"/>
</dbReference>
<dbReference type="PROSITE" id="PS50110">
    <property type="entry name" value="RESPONSE_REGULATORY"/>
    <property type="match status" value="1"/>
</dbReference>
<dbReference type="GeneID" id="78465762"/>
<dbReference type="PRINTS" id="PR00038">
    <property type="entry name" value="HTHLUXR"/>
</dbReference>
<sequence length="217" mass="24399">MTEIILVDDHQVVRNGLRLLLESNGTFEVVQELGSAEETLLYLEHHQRPDLILTDLGMKEMDGITLTKILKNIYPEMKVAVLSMIEEQAKVVEAFNAGADGYLSKGADYDELLFGISQVAAGKQYLTTAIALDFVRSYKTFTPETNRAITLQQYDISERELMVLELIAAGHTNAEIADKIFLSKRTVEGHRQHLLEKTNTKNTAGLIRFAFQNNLLQ</sequence>
<feature type="modified residue" description="4-aspartylphosphate" evidence="3">
    <location>
        <position position="55"/>
    </location>
</feature>
<dbReference type="Pfam" id="PF00072">
    <property type="entry name" value="Response_reg"/>
    <property type="match status" value="1"/>
</dbReference>
<keyword evidence="1 3" id="KW-0597">Phosphoprotein</keyword>
<dbReference type="SUPFAM" id="SSF52172">
    <property type="entry name" value="CheY-like"/>
    <property type="match status" value="1"/>
</dbReference>
<evidence type="ECO:0000313" key="6">
    <source>
        <dbReference type="EMBL" id="MEZ0451605.1"/>
    </source>
</evidence>
<evidence type="ECO:0000256" key="2">
    <source>
        <dbReference type="ARBA" id="ARBA00023125"/>
    </source>
</evidence>
<evidence type="ECO:0000313" key="9">
    <source>
        <dbReference type="Proteomes" id="UP001566204"/>
    </source>
</evidence>
<dbReference type="STRING" id="1123265.GCA_000686625_00559"/>
<dbReference type="Pfam" id="PF00196">
    <property type="entry name" value="GerE"/>
    <property type="match status" value="1"/>
</dbReference>
<dbReference type="EMBL" id="JBEOQB010000002">
    <property type="protein sequence ID" value="MEZ0451605.1"/>
    <property type="molecule type" value="Genomic_DNA"/>
</dbReference>
<dbReference type="InterPro" id="IPR001789">
    <property type="entry name" value="Sig_transdc_resp-reg_receiver"/>
</dbReference>
<dbReference type="SUPFAM" id="SSF46894">
    <property type="entry name" value="C-terminal effector domain of the bipartite response regulators"/>
    <property type="match status" value="1"/>
</dbReference>
<evidence type="ECO:0000259" key="4">
    <source>
        <dbReference type="PROSITE" id="PS50043"/>
    </source>
</evidence>
<organism evidence="7 8">
    <name type="scientific">Sphingobacterium thalpophilum</name>
    <dbReference type="NCBI Taxonomy" id="259"/>
    <lineage>
        <taxon>Bacteria</taxon>
        <taxon>Pseudomonadati</taxon>
        <taxon>Bacteroidota</taxon>
        <taxon>Sphingobacteriia</taxon>
        <taxon>Sphingobacteriales</taxon>
        <taxon>Sphingobacteriaceae</taxon>
        <taxon>Sphingobacterium</taxon>
    </lineage>
</organism>
<dbReference type="GO" id="GO:0006355">
    <property type="term" value="P:regulation of DNA-templated transcription"/>
    <property type="evidence" value="ECO:0007669"/>
    <property type="project" value="InterPro"/>
</dbReference>
<dbReference type="InterPro" id="IPR011006">
    <property type="entry name" value="CheY-like_superfamily"/>
</dbReference>
<dbReference type="PROSITE" id="PS00622">
    <property type="entry name" value="HTH_LUXR_1"/>
    <property type="match status" value="1"/>
</dbReference>
<dbReference type="PROSITE" id="PS50043">
    <property type="entry name" value="HTH_LUXR_2"/>
    <property type="match status" value="1"/>
</dbReference>
<evidence type="ECO:0000256" key="3">
    <source>
        <dbReference type="PROSITE-ProRule" id="PRU00169"/>
    </source>
</evidence>
<dbReference type="InterPro" id="IPR058245">
    <property type="entry name" value="NreC/VraR/RcsB-like_REC"/>
</dbReference>
<dbReference type="Gene3D" id="3.40.50.2300">
    <property type="match status" value="1"/>
</dbReference>
<evidence type="ECO:0000313" key="8">
    <source>
        <dbReference type="Proteomes" id="UP000308196"/>
    </source>
</evidence>
<evidence type="ECO:0000259" key="5">
    <source>
        <dbReference type="PROSITE" id="PS50110"/>
    </source>
</evidence>
<dbReference type="InterPro" id="IPR000792">
    <property type="entry name" value="Tscrpt_reg_LuxR_C"/>
</dbReference>
<feature type="domain" description="Response regulatory" evidence="5">
    <location>
        <begin position="3"/>
        <end position="120"/>
    </location>
</feature>
<dbReference type="EMBL" id="LR590484">
    <property type="protein sequence ID" value="VTR55061.1"/>
    <property type="molecule type" value="Genomic_DNA"/>
</dbReference>
<proteinExistence type="predicted"/>
<dbReference type="PANTHER" id="PTHR43214">
    <property type="entry name" value="TWO-COMPONENT RESPONSE REGULATOR"/>
    <property type="match status" value="1"/>
</dbReference>
<keyword evidence="2" id="KW-0238">DNA-binding</keyword>
<dbReference type="GO" id="GO:0000160">
    <property type="term" value="P:phosphorelay signal transduction system"/>
    <property type="evidence" value="ECO:0007669"/>
    <property type="project" value="InterPro"/>
</dbReference>
<feature type="domain" description="HTH luxR-type" evidence="4">
    <location>
        <begin position="149"/>
        <end position="214"/>
    </location>
</feature>
<dbReference type="PANTHER" id="PTHR43214:SF43">
    <property type="entry name" value="TWO-COMPONENT RESPONSE REGULATOR"/>
    <property type="match status" value="1"/>
</dbReference>
<dbReference type="SMART" id="SM00421">
    <property type="entry name" value="HTH_LUXR"/>
    <property type="match status" value="1"/>
</dbReference>
<reference evidence="7 8" key="1">
    <citation type="submission" date="2019-05" db="EMBL/GenBank/DDBJ databases">
        <authorList>
            <consortium name="Pathogen Informatics"/>
        </authorList>
    </citation>
    <scope>NUCLEOTIDE SEQUENCE [LARGE SCALE GENOMIC DNA]</scope>
    <source>
        <strain evidence="7 8">NCTC11429</strain>
    </source>
</reference>
<reference evidence="6 9" key="2">
    <citation type="submission" date="2024-06" db="EMBL/GenBank/DDBJ databases">
        <title>Soil Sphingobacterium thalpophilum.</title>
        <authorList>
            <person name="Yang J."/>
            <person name="Li J."/>
        </authorList>
    </citation>
    <scope>NUCLEOTIDE SEQUENCE [LARGE SCALE GENOMIC DNA]</scope>
    <source>
        <strain evidence="6 9">22g91tb</strain>
    </source>
</reference>
<dbReference type="Proteomes" id="UP001566204">
    <property type="component" value="Unassembled WGS sequence"/>
</dbReference>
<gene>
    <name evidence="7" type="primary">nreC_13</name>
    <name evidence="6" type="ORF">ABTW24_08370</name>
    <name evidence="7" type="ORF">NCTC11429_05221</name>
</gene>
<name>A0A4U9W854_9SPHI</name>
<dbReference type="GO" id="GO:0003677">
    <property type="term" value="F:DNA binding"/>
    <property type="evidence" value="ECO:0007669"/>
    <property type="project" value="UniProtKB-KW"/>
</dbReference>
<evidence type="ECO:0000313" key="7">
    <source>
        <dbReference type="EMBL" id="VTR55061.1"/>
    </source>
</evidence>
<dbReference type="AlphaFoldDB" id="A0A4U9W854"/>
<dbReference type="InterPro" id="IPR039420">
    <property type="entry name" value="WalR-like"/>
</dbReference>
<dbReference type="CDD" id="cd17535">
    <property type="entry name" value="REC_NarL-like"/>
    <property type="match status" value="1"/>
</dbReference>
<accession>A0A4U9W854</accession>
<dbReference type="SMART" id="SM00448">
    <property type="entry name" value="REC"/>
    <property type="match status" value="1"/>
</dbReference>
<dbReference type="CDD" id="cd06170">
    <property type="entry name" value="LuxR_C_like"/>
    <property type="match status" value="1"/>
</dbReference>
<dbReference type="KEGG" id="stha:NCTC11429_05221"/>
<protein>
    <submittedName>
        <fullName evidence="7">Nitrogen regulation protein C</fullName>
    </submittedName>
    <submittedName>
        <fullName evidence="6">Response regulator transcription factor</fullName>
    </submittedName>
</protein>
<evidence type="ECO:0000256" key="1">
    <source>
        <dbReference type="ARBA" id="ARBA00022553"/>
    </source>
</evidence>
<dbReference type="InterPro" id="IPR016032">
    <property type="entry name" value="Sig_transdc_resp-reg_C-effctor"/>
</dbReference>
<keyword evidence="9" id="KW-1185">Reference proteome</keyword>